<organism evidence="2 3">
    <name type="scientific">Cuscuta australis</name>
    <dbReference type="NCBI Taxonomy" id="267555"/>
    <lineage>
        <taxon>Eukaryota</taxon>
        <taxon>Viridiplantae</taxon>
        <taxon>Streptophyta</taxon>
        <taxon>Embryophyta</taxon>
        <taxon>Tracheophyta</taxon>
        <taxon>Spermatophyta</taxon>
        <taxon>Magnoliopsida</taxon>
        <taxon>eudicotyledons</taxon>
        <taxon>Gunneridae</taxon>
        <taxon>Pentapetalae</taxon>
        <taxon>asterids</taxon>
        <taxon>lamiids</taxon>
        <taxon>Solanales</taxon>
        <taxon>Convolvulaceae</taxon>
        <taxon>Cuscuteae</taxon>
        <taxon>Cuscuta</taxon>
        <taxon>Cuscuta subgen. Grammica</taxon>
        <taxon>Cuscuta sect. Cleistogrammica</taxon>
    </lineage>
</organism>
<proteinExistence type="predicted"/>
<dbReference type="SMART" id="SM00220">
    <property type="entry name" value="S_TKc"/>
    <property type="match status" value="1"/>
</dbReference>
<dbReference type="CDD" id="cd13999">
    <property type="entry name" value="STKc_MAP3K-like"/>
    <property type="match status" value="1"/>
</dbReference>
<dbReference type="EMBL" id="NQVE01000142">
    <property type="protein sequence ID" value="RAL44792.1"/>
    <property type="molecule type" value="Genomic_DNA"/>
</dbReference>
<evidence type="ECO:0000313" key="2">
    <source>
        <dbReference type="EMBL" id="RAL44792.1"/>
    </source>
</evidence>
<dbReference type="SUPFAM" id="SSF56112">
    <property type="entry name" value="Protein kinase-like (PK-like)"/>
    <property type="match status" value="1"/>
</dbReference>
<dbReference type="PROSITE" id="PS00108">
    <property type="entry name" value="PROTEIN_KINASE_ST"/>
    <property type="match status" value="1"/>
</dbReference>
<protein>
    <recommendedName>
        <fullName evidence="1">Protein kinase domain-containing protein</fullName>
    </recommendedName>
</protein>
<dbReference type="PANTHER" id="PTHR44329:SF73">
    <property type="entry name" value="OS01G0201200 PROTEIN"/>
    <property type="match status" value="1"/>
</dbReference>
<feature type="domain" description="Protein kinase" evidence="1">
    <location>
        <begin position="75"/>
        <end position="333"/>
    </location>
</feature>
<reference evidence="2 3" key="1">
    <citation type="submission" date="2018-06" db="EMBL/GenBank/DDBJ databases">
        <title>The Genome of Cuscuta australis (Dodder) Provides Insight into the Evolution of Plant Parasitism.</title>
        <authorList>
            <person name="Liu H."/>
        </authorList>
    </citation>
    <scope>NUCLEOTIDE SEQUENCE [LARGE SCALE GENOMIC DNA]</scope>
    <source>
        <strain evidence="3">cv. Yunnan</strain>
        <tissue evidence="2">Vines</tissue>
    </source>
</reference>
<dbReference type="AlphaFoldDB" id="A0A328DG78"/>
<dbReference type="InterPro" id="IPR000719">
    <property type="entry name" value="Prot_kinase_dom"/>
</dbReference>
<evidence type="ECO:0000313" key="3">
    <source>
        <dbReference type="Proteomes" id="UP000249390"/>
    </source>
</evidence>
<dbReference type="Gene3D" id="1.10.510.10">
    <property type="entry name" value="Transferase(Phosphotransferase) domain 1"/>
    <property type="match status" value="1"/>
</dbReference>
<dbReference type="GO" id="GO:0005524">
    <property type="term" value="F:ATP binding"/>
    <property type="evidence" value="ECO:0007669"/>
    <property type="project" value="InterPro"/>
</dbReference>
<dbReference type="PROSITE" id="PS50011">
    <property type="entry name" value="PROTEIN_KINASE_DOM"/>
    <property type="match status" value="1"/>
</dbReference>
<dbReference type="InterPro" id="IPR011009">
    <property type="entry name" value="Kinase-like_dom_sf"/>
</dbReference>
<dbReference type="Pfam" id="PF07714">
    <property type="entry name" value="PK_Tyr_Ser-Thr"/>
    <property type="match status" value="1"/>
</dbReference>
<name>A0A328DG78_9ASTE</name>
<dbReference type="InterPro" id="IPR051681">
    <property type="entry name" value="Ser/Thr_Kinases-Pseudokinases"/>
</dbReference>
<dbReference type="Proteomes" id="UP000249390">
    <property type="component" value="Unassembled WGS sequence"/>
</dbReference>
<dbReference type="PRINTS" id="PR00109">
    <property type="entry name" value="TYRKINASE"/>
</dbReference>
<dbReference type="InterPro" id="IPR008271">
    <property type="entry name" value="Ser/Thr_kinase_AS"/>
</dbReference>
<dbReference type="Gene3D" id="3.30.200.20">
    <property type="entry name" value="Phosphorylase Kinase, domain 1"/>
    <property type="match status" value="1"/>
</dbReference>
<keyword evidence="3" id="KW-1185">Reference proteome</keyword>
<dbReference type="PANTHER" id="PTHR44329">
    <property type="entry name" value="SERINE/THREONINE-PROTEIN KINASE TNNI3K-RELATED"/>
    <property type="match status" value="1"/>
</dbReference>
<gene>
    <name evidence="2" type="ORF">DM860_003551</name>
</gene>
<dbReference type="GO" id="GO:0004674">
    <property type="term" value="F:protein serine/threonine kinase activity"/>
    <property type="evidence" value="ECO:0007669"/>
    <property type="project" value="TreeGrafter"/>
</dbReference>
<evidence type="ECO:0000259" key="1">
    <source>
        <dbReference type="PROSITE" id="PS50011"/>
    </source>
</evidence>
<sequence>MKLPCTYYKEPSLHLEKKQHDLRIFSKVLNKGLDSKPWRNAVPLHRFACMKKSQCEEEMKKESALPWDMVDLSMLFIGLKFASGSHSQLYHGIYKDEPVALKMMRMPDEGNYQECNKLVHQYNKEVALLSRLLHPNVIKLVGAIKKPPVYCIVTEYLSAGSLRAYLHKLDHKSAPMKLWIVMALDIAKGMTYVHSQGIIHKDLKPENILINTNFQLKIADFGIACEEACCDLLCDDPGTYRWMAPEMIKRKHYDRRVDVYSFGLILWEMMNGSVPYEGMTPMQAAFALVNKNLRPKISEDCPEAMKALIERCWSVHPKKRPEFWQIVKVLQHFKTSLTNFGTLNKVPHVRFQDQRKGIFWWIQKLDPKTEFS</sequence>
<comment type="caution">
    <text evidence="2">The sequence shown here is derived from an EMBL/GenBank/DDBJ whole genome shotgun (WGS) entry which is preliminary data.</text>
</comment>
<accession>A0A328DG78</accession>
<dbReference type="InterPro" id="IPR001245">
    <property type="entry name" value="Ser-Thr/Tyr_kinase_cat_dom"/>
</dbReference>